<reference evidence="1 2" key="1">
    <citation type="journal article" date="2021" name="BMC Genomics">
        <title>Datura genome reveals duplications of psychoactive alkaloid biosynthetic genes and high mutation rate following tissue culture.</title>
        <authorList>
            <person name="Rajewski A."/>
            <person name="Carter-House D."/>
            <person name="Stajich J."/>
            <person name="Litt A."/>
        </authorList>
    </citation>
    <scope>NUCLEOTIDE SEQUENCE [LARGE SCALE GENOMIC DNA]</scope>
    <source>
        <strain evidence="1">AR-01</strain>
    </source>
</reference>
<feature type="non-terminal residue" evidence="1">
    <location>
        <position position="1"/>
    </location>
</feature>
<comment type="caution">
    <text evidence="1">The sequence shown here is derived from an EMBL/GenBank/DDBJ whole genome shotgun (WGS) entry which is preliminary data.</text>
</comment>
<accession>A0ABS8VR11</accession>
<gene>
    <name evidence="1" type="ORF">HAX54_040439</name>
</gene>
<dbReference type="EMBL" id="JACEIK010005706">
    <property type="protein sequence ID" value="MCE0482060.1"/>
    <property type="molecule type" value="Genomic_DNA"/>
</dbReference>
<feature type="non-terminal residue" evidence="1">
    <location>
        <position position="161"/>
    </location>
</feature>
<dbReference type="Proteomes" id="UP000823775">
    <property type="component" value="Unassembled WGS sequence"/>
</dbReference>
<organism evidence="1 2">
    <name type="scientific">Datura stramonium</name>
    <name type="common">Jimsonweed</name>
    <name type="synonym">Common thornapple</name>
    <dbReference type="NCBI Taxonomy" id="4076"/>
    <lineage>
        <taxon>Eukaryota</taxon>
        <taxon>Viridiplantae</taxon>
        <taxon>Streptophyta</taxon>
        <taxon>Embryophyta</taxon>
        <taxon>Tracheophyta</taxon>
        <taxon>Spermatophyta</taxon>
        <taxon>Magnoliopsida</taxon>
        <taxon>eudicotyledons</taxon>
        <taxon>Gunneridae</taxon>
        <taxon>Pentapetalae</taxon>
        <taxon>asterids</taxon>
        <taxon>lamiids</taxon>
        <taxon>Solanales</taxon>
        <taxon>Solanaceae</taxon>
        <taxon>Solanoideae</taxon>
        <taxon>Datureae</taxon>
        <taxon>Datura</taxon>
    </lineage>
</organism>
<keyword evidence="2" id="KW-1185">Reference proteome</keyword>
<evidence type="ECO:0000313" key="2">
    <source>
        <dbReference type="Proteomes" id="UP000823775"/>
    </source>
</evidence>
<sequence>IEFQHRTEELRMAFLPLSSCTVVSSGSVHVQSLLLLSVIRRRSSAARPVNRFIRVVQVKSFLVLEPVIEVKKGINGSKPSERAEKSRLLVKESSRRCWLMSSNINSSSSFLVMLSLSNLIWLSAKGVEDGLVRLAALRAFQGNMQGENGYVRVRGAFARPS</sequence>
<proteinExistence type="predicted"/>
<evidence type="ECO:0000313" key="1">
    <source>
        <dbReference type="EMBL" id="MCE0482060.1"/>
    </source>
</evidence>
<protein>
    <submittedName>
        <fullName evidence="1">Uncharacterized protein</fullName>
    </submittedName>
</protein>
<name>A0ABS8VR11_DATST</name>